<dbReference type="Gene3D" id="1.10.620.20">
    <property type="entry name" value="Ribonucleotide Reductase, subunit A"/>
    <property type="match status" value="1"/>
</dbReference>
<feature type="repeat" description="PPR" evidence="2">
    <location>
        <begin position="516"/>
        <end position="550"/>
    </location>
</feature>
<proteinExistence type="predicted"/>
<feature type="region of interest" description="Disordered" evidence="3">
    <location>
        <begin position="379"/>
        <end position="399"/>
    </location>
</feature>
<comment type="caution">
    <text evidence="6">The sequence shown here is derived from an EMBL/GenBank/DDBJ whole genome shotgun (WGS) entry which is preliminary data.</text>
</comment>
<feature type="compositionally biased region" description="Basic and acidic residues" evidence="3">
    <location>
        <begin position="381"/>
        <end position="399"/>
    </location>
</feature>
<dbReference type="GO" id="GO:0016491">
    <property type="term" value="F:oxidoreductase activity"/>
    <property type="evidence" value="ECO:0007669"/>
    <property type="project" value="InterPro"/>
</dbReference>
<evidence type="ECO:0000256" key="3">
    <source>
        <dbReference type="SAM" id="MobiDB-lite"/>
    </source>
</evidence>
<accession>A0A7J7G230</accession>
<name>A0A7J7G230_CAMSI</name>
<evidence type="ECO:0000313" key="6">
    <source>
        <dbReference type="EMBL" id="KAF5933324.1"/>
    </source>
</evidence>
<dbReference type="Proteomes" id="UP000593564">
    <property type="component" value="Unassembled WGS sequence"/>
</dbReference>
<dbReference type="PANTHER" id="PTHR47935:SF1">
    <property type="entry name" value="PENTATRICOPEPTIDE REPEAT-CONTAINING PROTEIN MRL1, CHLOROPLASTIC"/>
    <property type="match status" value="1"/>
</dbReference>
<dbReference type="InterPro" id="IPR002885">
    <property type="entry name" value="PPR_rpt"/>
</dbReference>
<dbReference type="InterPro" id="IPR000358">
    <property type="entry name" value="RNR_small_fam"/>
</dbReference>
<dbReference type="Pfam" id="PF00268">
    <property type="entry name" value="Ribonuc_red_sm"/>
    <property type="match status" value="1"/>
</dbReference>
<dbReference type="SUPFAM" id="SSF47240">
    <property type="entry name" value="Ferritin-like"/>
    <property type="match status" value="1"/>
</dbReference>
<evidence type="ECO:0000256" key="2">
    <source>
        <dbReference type="PROSITE-ProRule" id="PRU00708"/>
    </source>
</evidence>
<dbReference type="AlphaFoldDB" id="A0A7J7G230"/>
<dbReference type="InterPro" id="IPR033443">
    <property type="entry name" value="PROP1-like_PPR_dom"/>
</dbReference>
<feature type="repeat" description="PPR" evidence="2">
    <location>
        <begin position="586"/>
        <end position="616"/>
    </location>
</feature>
<gene>
    <name evidence="6" type="ORF">HYC85_029495</name>
</gene>
<keyword evidence="4" id="KW-1133">Transmembrane helix</keyword>
<feature type="transmembrane region" description="Helical" evidence="4">
    <location>
        <begin position="79"/>
        <end position="99"/>
    </location>
</feature>
<evidence type="ECO:0000256" key="1">
    <source>
        <dbReference type="ARBA" id="ARBA00022737"/>
    </source>
</evidence>
<dbReference type="EMBL" id="JACBKZ010000014">
    <property type="protein sequence ID" value="KAF5933324.1"/>
    <property type="molecule type" value="Genomic_DNA"/>
</dbReference>
<dbReference type="InterPro" id="IPR053303">
    <property type="entry name" value="Chloroplast_PPR"/>
</dbReference>
<feature type="repeat" description="PPR" evidence="2">
    <location>
        <begin position="623"/>
        <end position="657"/>
    </location>
</feature>
<reference evidence="6 7" key="2">
    <citation type="submission" date="2020-07" db="EMBL/GenBank/DDBJ databases">
        <title>Genome assembly of wild tea tree DASZ reveals pedigree and selection history of tea varieties.</title>
        <authorList>
            <person name="Zhang W."/>
        </authorList>
    </citation>
    <scope>NUCLEOTIDE SEQUENCE [LARGE SCALE GENOMIC DNA]</scope>
    <source>
        <strain evidence="7">cv. G240</strain>
        <tissue evidence="6">Leaf</tissue>
    </source>
</reference>
<keyword evidence="4" id="KW-0812">Transmembrane</keyword>
<dbReference type="PANTHER" id="PTHR47935">
    <property type="entry name" value="PENTATRICOPEPTIDE REPEAT-CONTAINING PROTEIN MRL1, CHLOROPLASTIC"/>
    <property type="match status" value="1"/>
</dbReference>
<sequence length="791" mass="88306">MDPSLSAKSHSLSLISFPTLSSSYCSSSSLLCPSRFRSLPRQFLGLRPPGLPSRRKCKKLGLHIRSPRFLFRASLDSHSTLIVVALVTVSALAVVFVNYSKRKKKQTRVSAPLFLEISQQVRAVMNQLIKNKTLGFLDPERLMSANESKHAVKEVRESRHEYEDELVQPQLLETALMSKETLITNTLESPGSNIITSSVSDSMSSRESEVTGVSFPLPVLSESGVARPFPCMREIPKLQFEKCAQETECASELPALIVETQLSAATGLRWMSIKGPIGELGEVGEIISYGGIFRESGREGLYIFYETNQSAAKSMTNLNDRKMLSTHVALRDNNSFSSRMRKSMATGVKLSTHDFIHTAENKFVSSESIEGKKPLACYKESSPRRSTDLGKSKGFPRDERRILPQDGHRYSPLPCQPNGTHVNDKHYPSRQISAYNRYLTAWNCLKIWKERIYHTGFFKNCQRKRAVKEAFRFTKMIPNPTPSTFNMLMSVCASSGDSEGAFEVMRLVQEAGLIADCKLYTTLISTCAKSGKVDAMFKVFHEMVNAEVEPNVHTYGALIDGCAKAGQVAKAFGAYGIMRSKNVKPDRVVFNALITACGQSGAVDRAFDVLAEMTAEIQPIDPDHITIGALIKACANAGQVDRAREVYNMIHQYKIKGTPEVYTIAVNSCSQTADWEFACSVYSDMTRKGVIPDEMLKITFKANPDRFCIFPIQYPQIWEMYKKAAASFWTAEEVDLSQDQRHRAATLPADERHFIPHVPPLLDLSWRISPESSSTPVSIWESQLRLRGSSD</sequence>
<dbReference type="GO" id="GO:0009263">
    <property type="term" value="P:deoxyribonucleotide biosynthetic process"/>
    <property type="evidence" value="ECO:0007669"/>
    <property type="project" value="InterPro"/>
</dbReference>
<dbReference type="Pfam" id="PF17177">
    <property type="entry name" value="PPR_long"/>
    <property type="match status" value="1"/>
</dbReference>
<reference evidence="7" key="1">
    <citation type="journal article" date="2020" name="Nat. Commun.">
        <title>Genome assembly of wild tea tree DASZ reveals pedigree and selection history of tea varieties.</title>
        <authorList>
            <person name="Zhang W."/>
            <person name="Zhang Y."/>
            <person name="Qiu H."/>
            <person name="Guo Y."/>
            <person name="Wan H."/>
            <person name="Zhang X."/>
            <person name="Scossa F."/>
            <person name="Alseekh S."/>
            <person name="Zhang Q."/>
            <person name="Wang P."/>
            <person name="Xu L."/>
            <person name="Schmidt M.H."/>
            <person name="Jia X."/>
            <person name="Li D."/>
            <person name="Zhu A."/>
            <person name="Guo F."/>
            <person name="Chen W."/>
            <person name="Ni D."/>
            <person name="Usadel B."/>
            <person name="Fernie A.R."/>
            <person name="Wen W."/>
        </authorList>
    </citation>
    <scope>NUCLEOTIDE SEQUENCE [LARGE SCALE GENOMIC DNA]</scope>
    <source>
        <strain evidence="7">cv. G240</strain>
    </source>
</reference>
<feature type="repeat" description="PPR" evidence="2">
    <location>
        <begin position="658"/>
        <end position="692"/>
    </location>
</feature>
<evidence type="ECO:0000256" key="4">
    <source>
        <dbReference type="SAM" id="Phobius"/>
    </source>
</evidence>
<dbReference type="PROSITE" id="PS51375">
    <property type="entry name" value="PPR"/>
    <property type="match status" value="6"/>
</dbReference>
<keyword evidence="4" id="KW-0472">Membrane</keyword>
<keyword evidence="1" id="KW-0677">Repeat</keyword>
<feature type="domain" description="PROP1-like PPR" evidence="5">
    <location>
        <begin position="483"/>
        <end position="619"/>
    </location>
</feature>
<dbReference type="NCBIfam" id="TIGR00756">
    <property type="entry name" value="PPR"/>
    <property type="match status" value="5"/>
</dbReference>
<dbReference type="Pfam" id="PF01535">
    <property type="entry name" value="PPR"/>
    <property type="match status" value="2"/>
</dbReference>
<feature type="repeat" description="PPR" evidence="2">
    <location>
        <begin position="481"/>
        <end position="515"/>
    </location>
</feature>
<dbReference type="InterPro" id="IPR009078">
    <property type="entry name" value="Ferritin-like_SF"/>
</dbReference>
<dbReference type="InterPro" id="IPR012348">
    <property type="entry name" value="RNR-like"/>
</dbReference>
<protein>
    <recommendedName>
        <fullName evidence="5">PROP1-like PPR domain-containing protein</fullName>
    </recommendedName>
</protein>
<evidence type="ECO:0000313" key="7">
    <source>
        <dbReference type="Proteomes" id="UP000593564"/>
    </source>
</evidence>
<evidence type="ECO:0000259" key="5">
    <source>
        <dbReference type="Pfam" id="PF17177"/>
    </source>
</evidence>
<dbReference type="InterPro" id="IPR011990">
    <property type="entry name" value="TPR-like_helical_dom_sf"/>
</dbReference>
<keyword evidence="7" id="KW-1185">Reference proteome</keyword>
<feature type="repeat" description="PPR" evidence="2">
    <location>
        <begin position="551"/>
        <end position="585"/>
    </location>
</feature>
<dbReference type="Gene3D" id="1.25.40.10">
    <property type="entry name" value="Tetratricopeptide repeat domain"/>
    <property type="match status" value="2"/>
</dbReference>
<organism evidence="6 7">
    <name type="scientific">Camellia sinensis</name>
    <name type="common">Tea plant</name>
    <name type="synonym">Thea sinensis</name>
    <dbReference type="NCBI Taxonomy" id="4442"/>
    <lineage>
        <taxon>Eukaryota</taxon>
        <taxon>Viridiplantae</taxon>
        <taxon>Streptophyta</taxon>
        <taxon>Embryophyta</taxon>
        <taxon>Tracheophyta</taxon>
        <taxon>Spermatophyta</taxon>
        <taxon>Magnoliopsida</taxon>
        <taxon>eudicotyledons</taxon>
        <taxon>Gunneridae</taxon>
        <taxon>Pentapetalae</taxon>
        <taxon>asterids</taxon>
        <taxon>Ericales</taxon>
        <taxon>Theaceae</taxon>
        <taxon>Camellia</taxon>
    </lineage>
</organism>